<name>A0A4U1D0T6_9BACI</name>
<dbReference type="AlphaFoldDB" id="A0A4U1D0T6"/>
<reference evidence="1 2" key="1">
    <citation type="journal article" date="2011" name="J. Microbiol.">
        <title>Bacillus kyonggiensis sp. nov., isolated from soil of a lettuce field.</title>
        <authorList>
            <person name="Dong K."/>
            <person name="Lee S."/>
        </authorList>
    </citation>
    <scope>NUCLEOTIDE SEQUENCE [LARGE SCALE GENOMIC DNA]</scope>
    <source>
        <strain evidence="1 2">NB22</strain>
    </source>
</reference>
<organism evidence="1 2">
    <name type="scientific">Robertmurraya kyonggiensis</name>
    <dbReference type="NCBI Taxonomy" id="1037680"/>
    <lineage>
        <taxon>Bacteria</taxon>
        <taxon>Bacillati</taxon>
        <taxon>Bacillota</taxon>
        <taxon>Bacilli</taxon>
        <taxon>Bacillales</taxon>
        <taxon>Bacillaceae</taxon>
        <taxon>Robertmurraya</taxon>
    </lineage>
</organism>
<dbReference type="RefSeq" id="WP_136833482.1">
    <property type="nucleotide sequence ID" value="NZ_SWBM01000008.1"/>
</dbReference>
<protein>
    <submittedName>
        <fullName evidence="1">Uncharacterized protein</fullName>
    </submittedName>
</protein>
<keyword evidence="2" id="KW-1185">Reference proteome</keyword>
<evidence type="ECO:0000313" key="1">
    <source>
        <dbReference type="EMBL" id="TKC14757.1"/>
    </source>
</evidence>
<accession>A0A4U1D0T6</accession>
<evidence type="ECO:0000313" key="2">
    <source>
        <dbReference type="Proteomes" id="UP000307756"/>
    </source>
</evidence>
<sequence>MDKQLVLNWLLKHGFVVQNSEQFYPDIFLEKEHLCVVVKEYKEEIDEGMIINDSVDIRIKLKKMNRNSWNCYFLILLSSKSEISPYIIEKDPRGVRKYVIKDYQSFKRIPFLDFLSIHEVEKKIDQVSLLNINRDKKLQYLLEYIIKSGGNSRTLKSEEINSAFNILFDAEDQINEN</sequence>
<dbReference type="InterPro" id="IPR046905">
    <property type="entry name" value="ABC-3C_MC1"/>
</dbReference>
<dbReference type="OrthoDB" id="3010199at2"/>
<proteinExistence type="predicted"/>
<dbReference type="Pfam" id="PF20289">
    <property type="entry name" value="MComp1"/>
    <property type="match status" value="1"/>
</dbReference>
<gene>
    <name evidence="1" type="ORF">FA727_21180</name>
</gene>
<comment type="caution">
    <text evidence="1">The sequence shown here is derived from an EMBL/GenBank/DDBJ whole genome shotgun (WGS) entry which is preliminary data.</text>
</comment>
<dbReference type="EMBL" id="SWBM01000008">
    <property type="protein sequence ID" value="TKC14757.1"/>
    <property type="molecule type" value="Genomic_DNA"/>
</dbReference>
<dbReference type="Proteomes" id="UP000307756">
    <property type="component" value="Unassembled WGS sequence"/>
</dbReference>